<dbReference type="AlphaFoldDB" id="A0A9P6MI12"/>
<keyword evidence="6" id="KW-0539">Nucleus</keyword>
<sequence>MPDYNNMSVARLRLAATTFGLKANTKRLLVDQLTAIWESVNAERDDEEGQEQNENEDENQNNSEIEQVDDSDDGGPDTNGYESDNLDSLGDRDRDCRSRKASSSLAAEIPSSQFSLGMDGISNLDYDMGPPSDVAEGSTSHNRRRPLHALAYSIGGARESPVVSEEEEQSSGGEATEDEDEDTSSLAGIDSEYEHMSVSQNERSENTPDLERQLYAFLSSATHLRKQFLTYKPLDLEQVWEECQALDITCTRQQLQRYLDQQGIINVVPARSKLKSWRSARAAKQKRVAK</sequence>
<evidence type="ECO:0000256" key="1">
    <source>
        <dbReference type="ARBA" id="ARBA00004123"/>
    </source>
</evidence>
<evidence type="ECO:0000256" key="6">
    <source>
        <dbReference type="ARBA" id="ARBA00023242"/>
    </source>
</evidence>
<name>A0A9P6MI12_9FUNG</name>
<keyword evidence="5" id="KW-0234">DNA repair</keyword>
<gene>
    <name evidence="9" type="ORF">BGZ80_006207</name>
</gene>
<dbReference type="PANTHER" id="PTHR21541:SF3">
    <property type="entry name" value="STRUCTURE-SPECIFIC ENDONUCLEASE SUBUNIT SLX4"/>
    <property type="match status" value="1"/>
</dbReference>
<feature type="region of interest" description="Disordered" evidence="8">
    <location>
        <begin position="41"/>
        <end position="105"/>
    </location>
</feature>
<dbReference type="EMBL" id="JAAAID010003055">
    <property type="protein sequence ID" value="KAG0001275.1"/>
    <property type="molecule type" value="Genomic_DNA"/>
</dbReference>
<evidence type="ECO:0000256" key="2">
    <source>
        <dbReference type="ARBA" id="ARBA00006661"/>
    </source>
</evidence>
<keyword evidence="10" id="KW-1185">Reference proteome</keyword>
<evidence type="ECO:0000313" key="9">
    <source>
        <dbReference type="EMBL" id="KAG0001275.1"/>
    </source>
</evidence>
<feature type="region of interest" description="Disordered" evidence="8">
    <location>
        <begin position="122"/>
        <end position="185"/>
    </location>
</feature>
<evidence type="ECO:0000256" key="5">
    <source>
        <dbReference type="ARBA" id="ARBA00023204"/>
    </source>
</evidence>
<feature type="compositionally biased region" description="Acidic residues" evidence="8">
    <location>
        <begin position="164"/>
        <end position="183"/>
    </location>
</feature>
<feature type="compositionally biased region" description="Acidic residues" evidence="8">
    <location>
        <begin position="44"/>
        <end position="59"/>
    </location>
</feature>
<evidence type="ECO:0000313" key="10">
    <source>
        <dbReference type="Proteomes" id="UP000703661"/>
    </source>
</evidence>
<keyword evidence="4" id="KW-0233">DNA recombination</keyword>
<dbReference type="Proteomes" id="UP000703661">
    <property type="component" value="Unassembled WGS sequence"/>
</dbReference>
<feature type="compositionally biased region" description="Basic and acidic residues" evidence="8">
    <location>
        <begin position="89"/>
        <end position="98"/>
    </location>
</feature>
<comment type="subcellular location">
    <subcellularLocation>
        <location evidence="1">Nucleus</location>
    </subcellularLocation>
</comment>
<evidence type="ECO:0000256" key="7">
    <source>
        <dbReference type="ARBA" id="ARBA00029496"/>
    </source>
</evidence>
<protein>
    <recommendedName>
        <fullName evidence="7">Structure-specific endonuclease subunit SLX4</fullName>
    </recommendedName>
</protein>
<feature type="compositionally biased region" description="Acidic residues" evidence="8">
    <location>
        <begin position="66"/>
        <end position="75"/>
    </location>
</feature>
<reference evidence="9" key="1">
    <citation type="journal article" date="2020" name="Fungal Divers.">
        <title>Resolving the Mortierellaceae phylogeny through synthesis of multi-gene phylogenetics and phylogenomics.</title>
        <authorList>
            <person name="Vandepol N."/>
            <person name="Liber J."/>
            <person name="Desiro A."/>
            <person name="Na H."/>
            <person name="Kennedy M."/>
            <person name="Barry K."/>
            <person name="Grigoriev I.V."/>
            <person name="Miller A.N."/>
            <person name="O'Donnell K."/>
            <person name="Stajich J.E."/>
            <person name="Bonito G."/>
        </authorList>
    </citation>
    <scope>NUCLEOTIDE SEQUENCE</scope>
    <source>
        <strain evidence="9">NRRL 2769</strain>
    </source>
</reference>
<keyword evidence="3" id="KW-0227">DNA damage</keyword>
<evidence type="ECO:0000256" key="8">
    <source>
        <dbReference type="SAM" id="MobiDB-lite"/>
    </source>
</evidence>
<evidence type="ECO:0000256" key="4">
    <source>
        <dbReference type="ARBA" id="ARBA00023172"/>
    </source>
</evidence>
<proteinExistence type="inferred from homology"/>
<dbReference type="GO" id="GO:0006281">
    <property type="term" value="P:DNA repair"/>
    <property type="evidence" value="ECO:0007669"/>
    <property type="project" value="UniProtKB-KW"/>
</dbReference>
<comment type="similarity">
    <text evidence="2">Belongs to the SLX4 family.</text>
</comment>
<organism evidence="9 10">
    <name type="scientific">Entomortierella chlamydospora</name>
    <dbReference type="NCBI Taxonomy" id="101097"/>
    <lineage>
        <taxon>Eukaryota</taxon>
        <taxon>Fungi</taxon>
        <taxon>Fungi incertae sedis</taxon>
        <taxon>Mucoromycota</taxon>
        <taxon>Mortierellomycotina</taxon>
        <taxon>Mortierellomycetes</taxon>
        <taxon>Mortierellales</taxon>
        <taxon>Mortierellaceae</taxon>
        <taxon>Entomortierella</taxon>
    </lineage>
</organism>
<dbReference type="Pfam" id="PF09494">
    <property type="entry name" value="Slx4"/>
    <property type="match status" value="1"/>
</dbReference>
<dbReference type="GO" id="GO:0033557">
    <property type="term" value="C:Slx1-Slx4 complex"/>
    <property type="evidence" value="ECO:0007669"/>
    <property type="project" value="InterPro"/>
</dbReference>
<evidence type="ECO:0000256" key="3">
    <source>
        <dbReference type="ARBA" id="ARBA00022763"/>
    </source>
</evidence>
<dbReference type="PANTHER" id="PTHR21541">
    <property type="entry name" value="BTB POZ DOMAIN CONTAINING 12"/>
    <property type="match status" value="1"/>
</dbReference>
<dbReference type="GO" id="GO:0006260">
    <property type="term" value="P:DNA replication"/>
    <property type="evidence" value="ECO:0007669"/>
    <property type="project" value="InterPro"/>
</dbReference>
<comment type="caution">
    <text evidence="9">The sequence shown here is derived from an EMBL/GenBank/DDBJ whole genome shotgun (WGS) entry which is preliminary data.</text>
</comment>
<dbReference type="GO" id="GO:0000712">
    <property type="term" value="P:resolution of meiotic recombination intermediates"/>
    <property type="evidence" value="ECO:0007669"/>
    <property type="project" value="TreeGrafter"/>
</dbReference>
<dbReference type="InterPro" id="IPR018574">
    <property type="entry name" value="Structure-sp_endonuc_su_Slx4"/>
</dbReference>
<accession>A0A9P6MI12</accession>